<name>A0A7Y4H5V5_9BRAD</name>
<feature type="region of interest" description="Disordered" evidence="1">
    <location>
        <begin position="51"/>
        <end position="86"/>
    </location>
</feature>
<evidence type="ECO:0000313" key="3">
    <source>
        <dbReference type="Proteomes" id="UP000528734"/>
    </source>
</evidence>
<dbReference type="EMBL" id="JAAVLW010000005">
    <property type="protein sequence ID" value="NOJ48243.1"/>
    <property type="molecule type" value="Genomic_DNA"/>
</dbReference>
<accession>A0A7Y4H5V5</accession>
<organism evidence="2 3">
    <name type="scientific">Bradyrhizobium archetypum</name>
    <dbReference type="NCBI Taxonomy" id="2721160"/>
    <lineage>
        <taxon>Bacteria</taxon>
        <taxon>Pseudomonadati</taxon>
        <taxon>Pseudomonadota</taxon>
        <taxon>Alphaproteobacteria</taxon>
        <taxon>Hyphomicrobiales</taxon>
        <taxon>Nitrobacteraceae</taxon>
        <taxon>Bradyrhizobium</taxon>
    </lineage>
</organism>
<reference evidence="2 3" key="1">
    <citation type="submission" date="2020-03" db="EMBL/GenBank/DDBJ databases">
        <title>Bradyrhizobium diversity isolated from nodules of Muelleranthus trifoliolatus.</title>
        <authorList>
            <person name="Klepa M."/>
            <person name="Helene L."/>
            <person name="Hungria M."/>
        </authorList>
    </citation>
    <scope>NUCLEOTIDE SEQUENCE [LARGE SCALE GENOMIC DNA]</scope>
    <source>
        <strain evidence="2 3">WSM 1744</strain>
    </source>
</reference>
<protein>
    <submittedName>
        <fullName evidence="2">Uncharacterized protein</fullName>
    </submittedName>
</protein>
<comment type="caution">
    <text evidence="2">The sequence shown here is derived from an EMBL/GenBank/DDBJ whole genome shotgun (WGS) entry which is preliminary data.</text>
</comment>
<dbReference type="Proteomes" id="UP000528734">
    <property type="component" value="Unassembled WGS sequence"/>
</dbReference>
<evidence type="ECO:0000256" key="1">
    <source>
        <dbReference type="SAM" id="MobiDB-lite"/>
    </source>
</evidence>
<evidence type="ECO:0000313" key="2">
    <source>
        <dbReference type="EMBL" id="NOJ48243.1"/>
    </source>
</evidence>
<dbReference type="AlphaFoldDB" id="A0A7Y4H5V5"/>
<proteinExistence type="predicted"/>
<dbReference type="RefSeq" id="WP_171710696.1">
    <property type="nucleotide sequence ID" value="NZ_JAAVLW010000005.1"/>
</dbReference>
<sequence>MEKRCRIKHATTLEAEKLRARARTLPHIERQPVLQKARQLETASHVNEWLSSPGLRAPKQTVTQRHQHRSTVHRRQKVAGHPDERL</sequence>
<gene>
    <name evidence="2" type="ORF">HCN50_18650</name>
</gene>
<keyword evidence="3" id="KW-1185">Reference proteome</keyword>
<feature type="compositionally biased region" description="Basic residues" evidence="1">
    <location>
        <begin position="65"/>
        <end position="78"/>
    </location>
</feature>